<evidence type="ECO:0000313" key="1">
    <source>
        <dbReference type="EMBL" id="KAI3708249.1"/>
    </source>
</evidence>
<evidence type="ECO:0000313" key="2">
    <source>
        <dbReference type="Proteomes" id="UP001055811"/>
    </source>
</evidence>
<proteinExistence type="predicted"/>
<reference evidence="1 2" key="2">
    <citation type="journal article" date="2022" name="Mol. Ecol. Resour.">
        <title>The genomes of chicory, endive, great burdock and yacon provide insights into Asteraceae paleo-polyploidization history and plant inulin production.</title>
        <authorList>
            <person name="Fan W."/>
            <person name="Wang S."/>
            <person name="Wang H."/>
            <person name="Wang A."/>
            <person name="Jiang F."/>
            <person name="Liu H."/>
            <person name="Zhao H."/>
            <person name="Xu D."/>
            <person name="Zhang Y."/>
        </authorList>
    </citation>
    <scope>NUCLEOTIDE SEQUENCE [LARGE SCALE GENOMIC DNA]</scope>
    <source>
        <strain evidence="2">cv. Punajuju</strain>
        <tissue evidence="1">Leaves</tissue>
    </source>
</reference>
<organism evidence="1 2">
    <name type="scientific">Cichorium intybus</name>
    <name type="common">Chicory</name>
    <dbReference type="NCBI Taxonomy" id="13427"/>
    <lineage>
        <taxon>Eukaryota</taxon>
        <taxon>Viridiplantae</taxon>
        <taxon>Streptophyta</taxon>
        <taxon>Embryophyta</taxon>
        <taxon>Tracheophyta</taxon>
        <taxon>Spermatophyta</taxon>
        <taxon>Magnoliopsida</taxon>
        <taxon>eudicotyledons</taxon>
        <taxon>Gunneridae</taxon>
        <taxon>Pentapetalae</taxon>
        <taxon>asterids</taxon>
        <taxon>campanulids</taxon>
        <taxon>Asterales</taxon>
        <taxon>Asteraceae</taxon>
        <taxon>Cichorioideae</taxon>
        <taxon>Cichorieae</taxon>
        <taxon>Cichoriinae</taxon>
        <taxon>Cichorium</taxon>
    </lineage>
</organism>
<comment type="caution">
    <text evidence="1">The sequence shown here is derived from an EMBL/GenBank/DDBJ whole genome shotgun (WGS) entry which is preliminary data.</text>
</comment>
<reference evidence="2" key="1">
    <citation type="journal article" date="2022" name="Mol. Ecol. Resour.">
        <title>The genomes of chicory, endive, great burdock and yacon provide insights into Asteraceae palaeo-polyploidization history and plant inulin production.</title>
        <authorList>
            <person name="Fan W."/>
            <person name="Wang S."/>
            <person name="Wang H."/>
            <person name="Wang A."/>
            <person name="Jiang F."/>
            <person name="Liu H."/>
            <person name="Zhao H."/>
            <person name="Xu D."/>
            <person name="Zhang Y."/>
        </authorList>
    </citation>
    <scope>NUCLEOTIDE SEQUENCE [LARGE SCALE GENOMIC DNA]</scope>
    <source>
        <strain evidence="2">cv. Punajuju</strain>
    </source>
</reference>
<dbReference type="EMBL" id="CM042015">
    <property type="protein sequence ID" value="KAI3708249.1"/>
    <property type="molecule type" value="Genomic_DNA"/>
</dbReference>
<dbReference type="Proteomes" id="UP001055811">
    <property type="component" value="Linkage Group LG07"/>
</dbReference>
<keyword evidence="2" id="KW-1185">Reference proteome</keyword>
<gene>
    <name evidence="1" type="ORF">L2E82_37414</name>
</gene>
<protein>
    <submittedName>
        <fullName evidence="1">Uncharacterized protein</fullName>
    </submittedName>
</protein>
<sequence length="241" mass="27374">MGVRFCWSFLCAIYVWFILVGMLLSSFMISGFMMKHVVKQPVDVEEMLNFDYTMASPVAVVPLSSFTGLGNKLQLTVSLTMPESEYNRKVGVFQVRVDFLSATGKITSSASYPCILRFKSQPIRIAETVLKSVPLMTGFQAEVQKLNIKFDEFSEQKEPSASIRVVLEQRAEFKHAGGIPEVYSGSLHLWSKLPKIKQILWTWKITVFVWISIMSFLTQLVVALTFYRATLTKAMKQKKIS</sequence>
<name>A0ACB9AF67_CICIN</name>
<accession>A0ACB9AF67</accession>